<dbReference type="PANTHER" id="PTHR33228">
    <property type="entry name" value="PROTEIN GLUTAMINE DUMPER 4-RELATED"/>
    <property type="match status" value="1"/>
</dbReference>
<dbReference type="Gramene" id="Manes.01G106100.1.v8.1">
    <property type="protein sequence ID" value="Manes.01G106100.1.v8.1.CDS.1"/>
    <property type="gene ID" value="Manes.01G106100.v8.1"/>
</dbReference>
<dbReference type="PANTHER" id="PTHR33228:SF76">
    <property type="entry name" value="PROTEIN GLUTAMINE DUMPER 7"/>
    <property type="match status" value="1"/>
</dbReference>
<name>A0A2C9WLW2_MANES</name>
<evidence type="ECO:0000256" key="7">
    <source>
        <dbReference type="ARBA" id="ARBA00023136"/>
    </source>
</evidence>
<evidence type="ECO:0000256" key="6">
    <source>
        <dbReference type="ARBA" id="ARBA00022989"/>
    </source>
</evidence>
<dbReference type="STRING" id="3983.A0A2C9WLW2"/>
<evidence type="ECO:0000256" key="2">
    <source>
        <dbReference type="ARBA" id="ARBA00009977"/>
    </source>
</evidence>
<reference evidence="10" key="1">
    <citation type="journal article" date="2016" name="Nat. Biotechnol.">
        <title>Sequencing wild and cultivated cassava and related species reveals extensive interspecific hybridization and genetic diversity.</title>
        <authorList>
            <person name="Bredeson J.V."/>
            <person name="Lyons J.B."/>
            <person name="Prochnik S.E."/>
            <person name="Wu G.A."/>
            <person name="Ha C.M."/>
            <person name="Edsinger-Gonzales E."/>
            <person name="Grimwood J."/>
            <person name="Schmutz J."/>
            <person name="Rabbi I.Y."/>
            <person name="Egesi C."/>
            <person name="Nauluvula P."/>
            <person name="Lebot V."/>
            <person name="Ndunguru J."/>
            <person name="Mkamilo G."/>
            <person name="Bart R.S."/>
            <person name="Setter T.L."/>
            <person name="Gleadow R.M."/>
            <person name="Kulakow P."/>
            <person name="Ferguson M.E."/>
            <person name="Rounsley S."/>
            <person name="Rokhsar D.S."/>
        </authorList>
    </citation>
    <scope>NUCLEOTIDE SEQUENCE [LARGE SCALE GENOMIC DNA]</scope>
    <source>
        <strain evidence="10">cv. AM560-2</strain>
    </source>
</reference>
<proteinExistence type="inferred from homology"/>
<keyword evidence="7 8" id="KW-0472">Membrane</keyword>
<dbReference type="EMBL" id="CM004387">
    <property type="protein sequence ID" value="OAY60361.1"/>
    <property type="molecule type" value="Genomic_DNA"/>
</dbReference>
<evidence type="ECO:0000256" key="8">
    <source>
        <dbReference type="SAM" id="Phobius"/>
    </source>
</evidence>
<comment type="subcellular location">
    <subcellularLocation>
        <location evidence="1">Membrane</location>
        <topology evidence="1">Single-pass membrane protein</topology>
    </subcellularLocation>
</comment>
<keyword evidence="6 8" id="KW-1133">Transmembrane helix</keyword>
<evidence type="ECO:0000256" key="3">
    <source>
        <dbReference type="ARBA" id="ARBA00022448"/>
    </source>
</evidence>
<evidence type="ECO:0000256" key="4">
    <source>
        <dbReference type="ARBA" id="ARBA00022692"/>
    </source>
</evidence>
<gene>
    <name evidence="9" type="ORF">MANES_01G106100v8</name>
</gene>
<organism evidence="9 10">
    <name type="scientific">Manihot esculenta</name>
    <name type="common">Cassava</name>
    <name type="synonym">Jatropha manihot</name>
    <dbReference type="NCBI Taxonomy" id="3983"/>
    <lineage>
        <taxon>Eukaryota</taxon>
        <taxon>Viridiplantae</taxon>
        <taxon>Streptophyta</taxon>
        <taxon>Embryophyta</taxon>
        <taxon>Tracheophyta</taxon>
        <taxon>Spermatophyta</taxon>
        <taxon>Magnoliopsida</taxon>
        <taxon>eudicotyledons</taxon>
        <taxon>Gunneridae</taxon>
        <taxon>Pentapetalae</taxon>
        <taxon>rosids</taxon>
        <taxon>fabids</taxon>
        <taxon>Malpighiales</taxon>
        <taxon>Euphorbiaceae</taxon>
        <taxon>Crotonoideae</taxon>
        <taxon>Manihoteae</taxon>
        <taxon>Manihot</taxon>
    </lineage>
</organism>
<dbReference type="GO" id="GO:0080143">
    <property type="term" value="P:regulation of amino acid export"/>
    <property type="evidence" value="ECO:0007669"/>
    <property type="project" value="InterPro"/>
</dbReference>
<evidence type="ECO:0000256" key="1">
    <source>
        <dbReference type="ARBA" id="ARBA00004167"/>
    </source>
</evidence>
<feature type="transmembrane region" description="Helical" evidence="8">
    <location>
        <begin position="32"/>
        <end position="55"/>
    </location>
</feature>
<comment type="similarity">
    <text evidence="2">Belongs to the GLUTAMINE DUMPER 1 (TC 9.B.60) family.</text>
</comment>
<dbReference type="OMA" id="CYCEISA"/>
<protein>
    <submittedName>
        <fullName evidence="9">Uncharacterized protein</fullName>
    </submittedName>
</protein>
<dbReference type="Proteomes" id="UP000091857">
    <property type="component" value="Chromosome 1"/>
</dbReference>
<dbReference type="AlphaFoldDB" id="A0A2C9WLW2"/>
<keyword evidence="4 8" id="KW-0812">Transmembrane</keyword>
<dbReference type="GO" id="GO:0016020">
    <property type="term" value="C:membrane"/>
    <property type="evidence" value="ECO:0007669"/>
    <property type="project" value="UniProtKB-SubCell"/>
</dbReference>
<keyword evidence="3" id="KW-0813">Transport</keyword>
<evidence type="ECO:0000256" key="5">
    <source>
        <dbReference type="ARBA" id="ARBA00022970"/>
    </source>
</evidence>
<sequence length="115" mass="12202">MSPHAGATSNSSSSACGVYGSGFEHWKSPAPYLFGGLAVILGLLGMALLILVCYCEISAPNSAGSDDVEARQKSHHLRMQPLEMEPKIVVIMAGDDNPTYLANPVACICRSHQQL</sequence>
<keyword evidence="10" id="KW-1185">Reference proteome</keyword>
<dbReference type="InterPro" id="IPR040359">
    <property type="entry name" value="GDU"/>
</dbReference>
<keyword evidence="5" id="KW-0029">Amino-acid transport</keyword>
<evidence type="ECO:0000313" key="9">
    <source>
        <dbReference type="EMBL" id="OAY60361.1"/>
    </source>
</evidence>
<dbReference type="GO" id="GO:0006865">
    <property type="term" value="P:amino acid transport"/>
    <property type="evidence" value="ECO:0007669"/>
    <property type="project" value="UniProtKB-KW"/>
</dbReference>
<evidence type="ECO:0000313" key="10">
    <source>
        <dbReference type="Proteomes" id="UP000091857"/>
    </source>
</evidence>
<accession>A0A2C9WLW2</accession>
<dbReference type="OrthoDB" id="770444at2759"/>
<comment type="caution">
    <text evidence="9">The sequence shown here is derived from an EMBL/GenBank/DDBJ whole genome shotgun (WGS) entry which is preliminary data.</text>
</comment>